<dbReference type="EMBL" id="CP089984">
    <property type="protein sequence ID" value="WXB14917.1"/>
    <property type="molecule type" value="Genomic_DNA"/>
</dbReference>
<evidence type="ECO:0000256" key="2">
    <source>
        <dbReference type="PROSITE-ProRule" id="PRU00335"/>
    </source>
</evidence>
<evidence type="ECO:0000259" key="4">
    <source>
        <dbReference type="PROSITE" id="PS50977"/>
    </source>
</evidence>
<dbReference type="InterPro" id="IPR009057">
    <property type="entry name" value="Homeodomain-like_sf"/>
</dbReference>
<gene>
    <name evidence="5" type="ORF">LZC94_44745</name>
</gene>
<feature type="DNA-binding region" description="H-T-H motif" evidence="2">
    <location>
        <begin position="37"/>
        <end position="56"/>
    </location>
</feature>
<name>A0ABZ2LVI2_9BACT</name>
<dbReference type="InterPro" id="IPR050692">
    <property type="entry name" value="HTH_transcr_repressor_FabR"/>
</dbReference>
<evidence type="ECO:0000256" key="3">
    <source>
        <dbReference type="SAM" id="MobiDB-lite"/>
    </source>
</evidence>
<dbReference type="RefSeq" id="WP_394824541.1">
    <property type="nucleotide sequence ID" value="NZ_CP089984.1"/>
</dbReference>
<organism evidence="5 6">
    <name type="scientific">Pendulispora albinea</name>
    <dbReference type="NCBI Taxonomy" id="2741071"/>
    <lineage>
        <taxon>Bacteria</taxon>
        <taxon>Pseudomonadati</taxon>
        <taxon>Myxococcota</taxon>
        <taxon>Myxococcia</taxon>
        <taxon>Myxococcales</taxon>
        <taxon>Sorangiineae</taxon>
        <taxon>Pendulisporaceae</taxon>
        <taxon>Pendulispora</taxon>
    </lineage>
</organism>
<dbReference type="PANTHER" id="PTHR47752">
    <property type="entry name" value="HTH-TYPE TRANSCRIPTIONAL REPRESSOR FABR"/>
    <property type="match status" value="1"/>
</dbReference>
<protein>
    <submittedName>
        <fullName evidence="5">TetR family transcriptional regulator</fullName>
    </submittedName>
</protein>
<dbReference type="PANTHER" id="PTHR47752:SF1">
    <property type="entry name" value="HTH-TYPE TRANSCRIPTIONAL REPRESSOR FABR"/>
    <property type="match status" value="1"/>
</dbReference>
<evidence type="ECO:0000313" key="6">
    <source>
        <dbReference type="Proteomes" id="UP001370348"/>
    </source>
</evidence>
<dbReference type="SUPFAM" id="SSF46689">
    <property type="entry name" value="Homeodomain-like"/>
    <property type="match status" value="1"/>
</dbReference>
<evidence type="ECO:0000256" key="1">
    <source>
        <dbReference type="ARBA" id="ARBA00023125"/>
    </source>
</evidence>
<dbReference type="Proteomes" id="UP001370348">
    <property type="component" value="Chromosome"/>
</dbReference>
<reference evidence="5 6" key="1">
    <citation type="submission" date="2021-12" db="EMBL/GenBank/DDBJ databases">
        <title>Discovery of the Pendulisporaceae a myxobacterial family with distinct sporulation behavior and unique specialized metabolism.</title>
        <authorList>
            <person name="Garcia R."/>
            <person name="Popoff A."/>
            <person name="Bader C.D."/>
            <person name="Loehr J."/>
            <person name="Walesch S."/>
            <person name="Walt C."/>
            <person name="Boldt J."/>
            <person name="Bunk B."/>
            <person name="Haeckl F.J.F.P.J."/>
            <person name="Gunesch A.P."/>
            <person name="Birkelbach J."/>
            <person name="Nuebel U."/>
            <person name="Pietschmann T."/>
            <person name="Bach T."/>
            <person name="Mueller R."/>
        </authorList>
    </citation>
    <scope>NUCLEOTIDE SEQUENCE [LARGE SCALE GENOMIC DNA]</scope>
    <source>
        <strain evidence="5 6">MSr11954</strain>
    </source>
</reference>
<dbReference type="Gene3D" id="1.10.10.60">
    <property type="entry name" value="Homeodomain-like"/>
    <property type="match status" value="1"/>
</dbReference>
<dbReference type="InterPro" id="IPR001647">
    <property type="entry name" value="HTH_TetR"/>
</dbReference>
<sequence>MSKPETKRGDPVLGGRRKLMEAALHLAATTRSLASIGLREVARHAGVNPNTFYRHFKDFDDLGLAVIHELGGQLRSGLRARRQRTDKQPVSLERAQELVHETVSMGLDFVSEYRAAYVVGIREMHGGSPVLRKALRQVMDDLAAEMAEDVLDLLPPGLLDAATVRQLSHMVFQQMSFIALDYAEHPDKRDELRRQSGQFVMYLFFGAMAAREPRAVAAVASKFAGEVRETHEAHEPAADEPTRRLGEARS</sequence>
<proteinExistence type="predicted"/>
<dbReference type="Gene3D" id="1.10.357.10">
    <property type="entry name" value="Tetracycline Repressor, domain 2"/>
    <property type="match status" value="1"/>
</dbReference>
<dbReference type="Pfam" id="PF00440">
    <property type="entry name" value="TetR_N"/>
    <property type="match status" value="1"/>
</dbReference>
<feature type="region of interest" description="Disordered" evidence="3">
    <location>
        <begin position="227"/>
        <end position="250"/>
    </location>
</feature>
<accession>A0ABZ2LVI2</accession>
<keyword evidence="6" id="KW-1185">Reference proteome</keyword>
<feature type="domain" description="HTH tetR-type" evidence="4">
    <location>
        <begin position="13"/>
        <end position="74"/>
    </location>
</feature>
<dbReference type="PROSITE" id="PS50977">
    <property type="entry name" value="HTH_TETR_2"/>
    <property type="match status" value="1"/>
</dbReference>
<evidence type="ECO:0000313" key="5">
    <source>
        <dbReference type="EMBL" id="WXB14917.1"/>
    </source>
</evidence>
<keyword evidence="1 2" id="KW-0238">DNA-binding</keyword>